<dbReference type="AlphaFoldDB" id="A0AAN9IKB0"/>
<comment type="caution">
    <text evidence="2">The sequence shown here is derived from an EMBL/GenBank/DDBJ whole genome shotgun (WGS) entry which is preliminary data.</text>
</comment>
<reference evidence="2 3" key="1">
    <citation type="submission" date="2024-01" db="EMBL/GenBank/DDBJ databases">
        <title>The genomes of 5 underutilized Papilionoideae crops provide insights into root nodulation and disease resistanc.</title>
        <authorList>
            <person name="Yuan L."/>
        </authorList>
    </citation>
    <scope>NUCLEOTIDE SEQUENCE [LARGE SCALE GENOMIC DNA]</scope>
    <source>
        <strain evidence="2">ZHUSHIDOU_FW_LH</strain>
        <tissue evidence="2">Leaf</tissue>
    </source>
</reference>
<comment type="similarity">
    <text evidence="1">Belongs to the 'GDSL' lipolytic enzyme family.</text>
</comment>
<accession>A0AAN9IKB0</accession>
<keyword evidence="3" id="KW-1185">Reference proteome</keyword>
<evidence type="ECO:0000256" key="1">
    <source>
        <dbReference type="ARBA" id="ARBA00008668"/>
    </source>
</evidence>
<dbReference type="InterPro" id="IPR001087">
    <property type="entry name" value="GDSL"/>
</dbReference>
<dbReference type="Proteomes" id="UP001372338">
    <property type="component" value="Unassembled WGS sequence"/>
</dbReference>
<gene>
    <name evidence="2" type="ORF">RIF29_17203</name>
</gene>
<dbReference type="Gene3D" id="3.40.50.1110">
    <property type="entry name" value="SGNH hydrolase"/>
    <property type="match status" value="1"/>
</dbReference>
<sequence>MDTGNNNNIFTLVKANHLPYGRDFPGHVLTGRFSNGKLIPDIIASYLNITDTVPPYLDRNLTNEQLLSGVCFASAGSGLDSLTTGITNAISMSNQIEQHFNDYVERLKGIVGENKAKQILGDALVAISAGSNDFIINFYDGHTRSYSFTITEYQNLMQDNLIAFVTRLYEIGCRKFAVSGLPPIGCIPFQIEFRHEVACVDGQNSDSKDYNQILAKKLLDLQTKLEGSRIVF</sequence>
<name>A0AAN9IKB0_CROPI</name>
<dbReference type="GO" id="GO:0016788">
    <property type="term" value="F:hydrolase activity, acting on ester bonds"/>
    <property type="evidence" value="ECO:0007669"/>
    <property type="project" value="InterPro"/>
</dbReference>
<evidence type="ECO:0000313" key="3">
    <source>
        <dbReference type="Proteomes" id="UP001372338"/>
    </source>
</evidence>
<dbReference type="InterPro" id="IPR036514">
    <property type="entry name" value="SGNH_hydro_sf"/>
</dbReference>
<dbReference type="PANTHER" id="PTHR45642:SF120">
    <property type="entry name" value="GDSL-LIKE LIPASE_ACYLHYDROLASE"/>
    <property type="match status" value="1"/>
</dbReference>
<dbReference type="Pfam" id="PF00657">
    <property type="entry name" value="Lipase_GDSL"/>
    <property type="match status" value="1"/>
</dbReference>
<protein>
    <recommendedName>
        <fullName evidence="4">GDSL esterase/lipase</fullName>
    </recommendedName>
</protein>
<proteinExistence type="inferred from homology"/>
<dbReference type="PANTHER" id="PTHR45642">
    <property type="entry name" value="GDSL ESTERASE/LIPASE EXL3"/>
    <property type="match status" value="1"/>
</dbReference>
<evidence type="ECO:0008006" key="4">
    <source>
        <dbReference type="Google" id="ProtNLM"/>
    </source>
</evidence>
<evidence type="ECO:0000313" key="2">
    <source>
        <dbReference type="EMBL" id="KAK7276071.1"/>
    </source>
</evidence>
<organism evidence="2 3">
    <name type="scientific">Crotalaria pallida</name>
    <name type="common">Smooth rattlebox</name>
    <name type="synonym">Crotalaria striata</name>
    <dbReference type="NCBI Taxonomy" id="3830"/>
    <lineage>
        <taxon>Eukaryota</taxon>
        <taxon>Viridiplantae</taxon>
        <taxon>Streptophyta</taxon>
        <taxon>Embryophyta</taxon>
        <taxon>Tracheophyta</taxon>
        <taxon>Spermatophyta</taxon>
        <taxon>Magnoliopsida</taxon>
        <taxon>eudicotyledons</taxon>
        <taxon>Gunneridae</taxon>
        <taxon>Pentapetalae</taxon>
        <taxon>rosids</taxon>
        <taxon>fabids</taxon>
        <taxon>Fabales</taxon>
        <taxon>Fabaceae</taxon>
        <taxon>Papilionoideae</taxon>
        <taxon>50 kb inversion clade</taxon>
        <taxon>genistoids sensu lato</taxon>
        <taxon>core genistoids</taxon>
        <taxon>Crotalarieae</taxon>
        <taxon>Crotalaria</taxon>
    </lineage>
</organism>
<dbReference type="EMBL" id="JAYWIO010000003">
    <property type="protein sequence ID" value="KAK7276071.1"/>
    <property type="molecule type" value="Genomic_DNA"/>
</dbReference>
<dbReference type="InterPro" id="IPR050592">
    <property type="entry name" value="GDSL_lipolytic_enzyme"/>
</dbReference>